<name>A0A2U2MWY6_9GAMM</name>
<dbReference type="PANTHER" id="PTHR32419">
    <property type="entry name" value="GLUTATHIONYL-HYDROQUINONE REDUCTASE"/>
    <property type="match status" value="1"/>
</dbReference>
<evidence type="ECO:0000256" key="1">
    <source>
        <dbReference type="PIRSR" id="PIRSR015753-1"/>
    </source>
</evidence>
<gene>
    <name evidence="6" type="ORF">DEM34_16755</name>
</gene>
<dbReference type="Proteomes" id="UP000245474">
    <property type="component" value="Unassembled WGS sequence"/>
</dbReference>
<evidence type="ECO:0000256" key="2">
    <source>
        <dbReference type="PIRSR" id="PIRSR015753-2"/>
    </source>
</evidence>
<feature type="site" description="Lowers pKa of active site Cys" evidence="3">
    <location>
        <position position="299"/>
    </location>
</feature>
<proteinExistence type="predicted"/>
<dbReference type="PANTHER" id="PTHR32419:SF6">
    <property type="entry name" value="GLUTATHIONE S-TRANSFERASE OMEGA-LIKE 1-RELATED"/>
    <property type="match status" value="1"/>
</dbReference>
<evidence type="ECO:0000313" key="7">
    <source>
        <dbReference type="Proteomes" id="UP000245474"/>
    </source>
</evidence>
<dbReference type="PIRSF" id="PIRSF015753">
    <property type="entry name" value="GST"/>
    <property type="match status" value="1"/>
</dbReference>
<dbReference type="InterPro" id="IPR016639">
    <property type="entry name" value="GST_Omega/GSH"/>
</dbReference>
<dbReference type="InterPro" id="IPR010987">
    <property type="entry name" value="Glutathione-S-Trfase_C-like"/>
</dbReference>
<sequence length="328" mass="37458">MARVRALVEGRWHPELHVGDPALQRLRSAPSTYRDWVTPNGRPGPEGQPARPAEPGRYHLYVSYACPWAHRAILYRRLKALESVVSMSVLHPRMAGRDSWRFEDSAWSTVDHLHGHRFLHEVYAQGDPHATTVVTVPMLWDRATGTILNRESGDILRILERAFDHWGDASVRFRPPGLAGELERMNAFVLQRVCTAVYRVGFAASQAANDREVVRLFEALDALEERLSEQPYLLDTSVTEPDWHLFCTLVRFDAAYHPAMRCSRWRLTDYPALAAYTRRLYDYPGVASTVDLAAIRLHYFDDHPEIDRQILPALPAEDFRTAPDPLTA</sequence>
<accession>A0A2U2MWY6</accession>
<dbReference type="GO" id="GO:0004364">
    <property type="term" value="F:glutathione transferase activity"/>
    <property type="evidence" value="ECO:0007669"/>
    <property type="project" value="InterPro"/>
</dbReference>
<feature type="active site" description="Nucleophile" evidence="1">
    <location>
        <position position="66"/>
    </location>
</feature>
<dbReference type="GO" id="GO:0005737">
    <property type="term" value="C:cytoplasm"/>
    <property type="evidence" value="ECO:0007669"/>
    <property type="project" value="TreeGrafter"/>
</dbReference>
<dbReference type="InterPro" id="IPR036249">
    <property type="entry name" value="Thioredoxin-like_sf"/>
</dbReference>
<dbReference type="Pfam" id="PF13409">
    <property type="entry name" value="GST_N_2"/>
    <property type="match status" value="1"/>
</dbReference>
<evidence type="ECO:0000256" key="4">
    <source>
        <dbReference type="SAM" id="MobiDB-lite"/>
    </source>
</evidence>
<dbReference type="InterPro" id="IPR036282">
    <property type="entry name" value="Glutathione-S-Trfase_C_sf"/>
</dbReference>
<evidence type="ECO:0000256" key="3">
    <source>
        <dbReference type="PIRSR" id="PIRSR015753-3"/>
    </source>
</evidence>
<dbReference type="Gene3D" id="3.40.30.10">
    <property type="entry name" value="Glutaredoxin"/>
    <property type="match status" value="1"/>
</dbReference>
<protein>
    <submittedName>
        <fullName evidence="6">Glutathione-dependent reductase</fullName>
    </submittedName>
</protein>
<feature type="binding site" evidence="2">
    <location>
        <position position="100"/>
    </location>
    <ligand>
        <name>glutathione</name>
        <dbReference type="ChEBI" id="CHEBI:57925"/>
    </ligand>
</feature>
<dbReference type="EMBL" id="QFFI01000037">
    <property type="protein sequence ID" value="PWG61367.1"/>
    <property type="molecule type" value="Genomic_DNA"/>
</dbReference>
<dbReference type="CDD" id="cd03190">
    <property type="entry name" value="GST_C_Omega_like"/>
    <property type="match status" value="1"/>
</dbReference>
<dbReference type="SFLD" id="SFLDG01148">
    <property type="entry name" value="Xi_(cytGST)"/>
    <property type="match status" value="1"/>
</dbReference>
<dbReference type="Pfam" id="PF13410">
    <property type="entry name" value="GST_C_2"/>
    <property type="match status" value="1"/>
</dbReference>
<feature type="binding site" evidence="2">
    <location>
        <begin position="151"/>
        <end position="152"/>
    </location>
    <ligand>
        <name>glutathione</name>
        <dbReference type="ChEBI" id="CHEBI:57925"/>
    </ligand>
</feature>
<dbReference type="OrthoDB" id="9769158at2"/>
<dbReference type="PROSITE" id="PS50405">
    <property type="entry name" value="GST_CTER"/>
    <property type="match status" value="1"/>
</dbReference>
<dbReference type="SUPFAM" id="SSF47616">
    <property type="entry name" value="GST C-terminal domain-like"/>
    <property type="match status" value="1"/>
</dbReference>
<reference evidence="6 7" key="1">
    <citation type="submission" date="2018-05" db="EMBL/GenBank/DDBJ databases">
        <title>Spiribacter halobius sp. nov., a moderately halophilic bacterium isolated from marine solar saltern.</title>
        <authorList>
            <person name="Zheng W.-S."/>
            <person name="Lu D.-C."/>
            <person name="Du Z.-J."/>
        </authorList>
    </citation>
    <scope>NUCLEOTIDE SEQUENCE [LARGE SCALE GENOMIC DNA]</scope>
    <source>
        <strain evidence="6 7">E85</strain>
    </source>
</reference>
<feature type="region of interest" description="Disordered" evidence="4">
    <location>
        <begin position="33"/>
        <end position="52"/>
    </location>
</feature>
<keyword evidence="7" id="KW-1185">Reference proteome</keyword>
<dbReference type="AlphaFoldDB" id="A0A2U2MWY6"/>
<organism evidence="6 7">
    <name type="scientific">Sediminicurvatus halobius</name>
    <dbReference type="NCBI Taxonomy" id="2182432"/>
    <lineage>
        <taxon>Bacteria</taxon>
        <taxon>Pseudomonadati</taxon>
        <taxon>Pseudomonadota</taxon>
        <taxon>Gammaproteobacteria</taxon>
        <taxon>Chromatiales</taxon>
        <taxon>Ectothiorhodospiraceae</taxon>
        <taxon>Sediminicurvatus</taxon>
    </lineage>
</organism>
<feature type="site" description="Lowers pKa of active site Cys" evidence="3">
    <location>
        <position position="256"/>
    </location>
</feature>
<dbReference type="RefSeq" id="WP_109679978.1">
    <property type="nucleotide sequence ID" value="NZ_CP086615.1"/>
</dbReference>
<feature type="active site" description="Proton donor/acceptor" evidence="1">
    <location>
        <position position="198"/>
    </location>
</feature>
<dbReference type="InterPro" id="IPR047047">
    <property type="entry name" value="GST_Omega-like_C"/>
</dbReference>
<dbReference type="InterPro" id="IPR040079">
    <property type="entry name" value="Glutathione_S-Trfase"/>
</dbReference>
<dbReference type="SFLD" id="SFLDG01206">
    <property type="entry name" value="Xi.1"/>
    <property type="match status" value="1"/>
</dbReference>
<evidence type="ECO:0000259" key="5">
    <source>
        <dbReference type="PROSITE" id="PS50405"/>
    </source>
</evidence>
<feature type="domain" description="GST C-terminal" evidence="5">
    <location>
        <begin position="164"/>
        <end position="310"/>
    </location>
</feature>
<dbReference type="SUPFAM" id="SSF52833">
    <property type="entry name" value="Thioredoxin-like"/>
    <property type="match status" value="1"/>
</dbReference>
<dbReference type="InterPro" id="IPR004045">
    <property type="entry name" value="Glutathione_S-Trfase_N"/>
</dbReference>
<dbReference type="SFLD" id="SFLDS00019">
    <property type="entry name" value="Glutathione_Transferase_(cytos"/>
    <property type="match status" value="1"/>
</dbReference>
<comment type="caution">
    <text evidence="6">The sequence shown here is derived from an EMBL/GenBank/DDBJ whole genome shotgun (WGS) entry which is preliminary data.</text>
</comment>
<evidence type="ECO:0000313" key="6">
    <source>
        <dbReference type="EMBL" id="PWG61367.1"/>
    </source>
</evidence>
<dbReference type="Gene3D" id="1.20.1050.10">
    <property type="match status" value="1"/>
</dbReference>